<name>A0A6P2DDE9_9BACT</name>
<feature type="domain" description="ABC transporter" evidence="6">
    <location>
        <begin position="6"/>
        <end position="235"/>
    </location>
</feature>
<dbReference type="Pfam" id="PF00005">
    <property type="entry name" value="ABC_tran"/>
    <property type="match status" value="1"/>
</dbReference>
<keyword evidence="3" id="KW-0547">Nucleotide-binding</keyword>
<comment type="similarity">
    <text evidence="1">Belongs to the ABC transporter superfamily.</text>
</comment>
<evidence type="ECO:0000256" key="2">
    <source>
        <dbReference type="ARBA" id="ARBA00022448"/>
    </source>
</evidence>
<dbReference type="PANTHER" id="PTHR43335">
    <property type="entry name" value="ABC TRANSPORTER, ATP-BINDING PROTEIN"/>
    <property type="match status" value="1"/>
</dbReference>
<evidence type="ECO:0000256" key="4">
    <source>
        <dbReference type="ARBA" id="ARBA00022840"/>
    </source>
</evidence>
<dbReference type="EMBL" id="LR593886">
    <property type="protein sequence ID" value="VTR99416.1"/>
    <property type="molecule type" value="Genomic_DNA"/>
</dbReference>
<organism evidence="7 8">
    <name type="scientific">Gemmata massiliana</name>
    <dbReference type="NCBI Taxonomy" id="1210884"/>
    <lineage>
        <taxon>Bacteria</taxon>
        <taxon>Pseudomonadati</taxon>
        <taxon>Planctomycetota</taxon>
        <taxon>Planctomycetia</taxon>
        <taxon>Gemmatales</taxon>
        <taxon>Gemmataceae</taxon>
        <taxon>Gemmata</taxon>
    </lineage>
</organism>
<dbReference type="Gene3D" id="3.40.50.300">
    <property type="entry name" value="P-loop containing nucleotide triphosphate hydrolases"/>
    <property type="match status" value="1"/>
</dbReference>
<evidence type="ECO:0000313" key="8">
    <source>
        <dbReference type="Proteomes" id="UP000464178"/>
    </source>
</evidence>
<dbReference type="Proteomes" id="UP000464178">
    <property type="component" value="Chromosome"/>
</dbReference>
<keyword evidence="2" id="KW-0813">Transport</keyword>
<feature type="region of interest" description="Disordered" evidence="5">
    <location>
        <begin position="313"/>
        <end position="337"/>
    </location>
</feature>
<sequence length="337" mass="37521">MQTPAINVQNLCKNYGPVQAVDDVTFQVARGELVGFLGPNGAGKSTCMRILTTWLPASSGYAWLNGYDVMYQSMDVRKNIGYLPESVPVYGEMRVREYLAYRAKLKGVDRHGRGARIDHCMAKSRVKEVQNRLLSTLSKGYRQRVGLADTLLADPPILILDEPTSGLDPVQIGETLATIKELGGQHTILFSTHVLPEVEKVYDRVIIIDKGRIKFDETKKAIDAREASYLLEVRGPAEAMTAFLRDQPELASVEVQPIESDLTGFELWSRDRKDHREVLAARIAAKGWGLRRVEVRRPSLEAIFNDVVRRRQETEAQVAAPTEAPPSAPEPDKTPAA</sequence>
<dbReference type="RefSeq" id="WP_162671877.1">
    <property type="nucleotide sequence ID" value="NZ_LR593886.1"/>
</dbReference>
<dbReference type="PROSITE" id="PS50893">
    <property type="entry name" value="ABC_TRANSPORTER_2"/>
    <property type="match status" value="1"/>
</dbReference>
<evidence type="ECO:0000259" key="6">
    <source>
        <dbReference type="PROSITE" id="PS50893"/>
    </source>
</evidence>
<evidence type="ECO:0000256" key="1">
    <source>
        <dbReference type="ARBA" id="ARBA00005417"/>
    </source>
</evidence>
<dbReference type="SUPFAM" id="SSF52540">
    <property type="entry name" value="P-loop containing nucleoside triphosphate hydrolases"/>
    <property type="match status" value="1"/>
</dbReference>
<reference evidence="7 8" key="1">
    <citation type="submission" date="2019-05" db="EMBL/GenBank/DDBJ databases">
        <authorList>
            <consortium name="Science for Life Laboratories"/>
        </authorList>
    </citation>
    <scope>NUCLEOTIDE SEQUENCE [LARGE SCALE GENOMIC DNA]</scope>
    <source>
        <strain evidence="7">Soil9</strain>
    </source>
</reference>
<gene>
    <name evidence="7" type="ORF">SOIL9_85250</name>
</gene>
<dbReference type="GO" id="GO:0016887">
    <property type="term" value="F:ATP hydrolysis activity"/>
    <property type="evidence" value="ECO:0007669"/>
    <property type="project" value="InterPro"/>
</dbReference>
<dbReference type="KEGG" id="gms:SOIL9_85250"/>
<protein>
    <recommendedName>
        <fullName evidence="6">ABC transporter domain-containing protein</fullName>
    </recommendedName>
</protein>
<dbReference type="PANTHER" id="PTHR43335:SF4">
    <property type="entry name" value="ABC TRANSPORTER, ATP-BINDING PROTEIN"/>
    <property type="match status" value="1"/>
</dbReference>
<dbReference type="SMART" id="SM00382">
    <property type="entry name" value="AAA"/>
    <property type="match status" value="1"/>
</dbReference>
<dbReference type="InterPro" id="IPR003593">
    <property type="entry name" value="AAA+_ATPase"/>
</dbReference>
<evidence type="ECO:0000256" key="5">
    <source>
        <dbReference type="SAM" id="MobiDB-lite"/>
    </source>
</evidence>
<accession>A0A6P2DDE9</accession>
<evidence type="ECO:0000256" key="3">
    <source>
        <dbReference type="ARBA" id="ARBA00022741"/>
    </source>
</evidence>
<keyword evidence="4" id="KW-0067">ATP-binding</keyword>
<dbReference type="InterPro" id="IPR003439">
    <property type="entry name" value="ABC_transporter-like_ATP-bd"/>
</dbReference>
<dbReference type="InterPro" id="IPR027417">
    <property type="entry name" value="P-loop_NTPase"/>
</dbReference>
<dbReference type="CDD" id="cd03230">
    <property type="entry name" value="ABC_DR_subfamily_A"/>
    <property type="match status" value="1"/>
</dbReference>
<dbReference type="AlphaFoldDB" id="A0A6P2DDE9"/>
<dbReference type="GO" id="GO:0005524">
    <property type="term" value="F:ATP binding"/>
    <property type="evidence" value="ECO:0007669"/>
    <property type="project" value="UniProtKB-KW"/>
</dbReference>
<keyword evidence="8" id="KW-1185">Reference proteome</keyword>
<evidence type="ECO:0000313" key="7">
    <source>
        <dbReference type="EMBL" id="VTR99416.1"/>
    </source>
</evidence>
<proteinExistence type="inferred from homology"/>